<protein>
    <recommendedName>
        <fullName evidence="2">2EXR domain-containing protein</fullName>
    </recommendedName>
</protein>
<dbReference type="HOGENOM" id="CLU_918460_0_0_1"/>
<dbReference type="PANTHER" id="PTHR35910:SF1">
    <property type="entry name" value="2EXR DOMAIN-CONTAINING PROTEIN"/>
    <property type="match status" value="1"/>
</dbReference>
<accession>S3CYD4</accession>
<feature type="domain" description="2EXR" evidence="2">
    <location>
        <begin position="25"/>
        <end position="178"/>
    </location>
</feature>
<name>S3CYD4_GLAL2</name>
<evidence type="ECO:0000259" key="2">
    <source>
        <dbReference type="Pfam" id="PF20150"/>
    </source>
</evidence>
<evidence type="ECO:0000256" key="1">
    <source>
        <dbReference type="SAM" id="MobiDB-lite"/>
    </source>
</evidence>
<organism evidence="3 4">
    <name type="scientific">Glarea lozoyensis (strain ATCC 20868 / MF5171)</name>
    <dbReference type="NCBI Taxonomy" id="1116229"/>
    <lineage>
        <taxon>Eukaryota</taxon>
        <taxon>Fungi</taxon>
        <taxon>Dikarya</taxon>
        <taxon>Ascomycota</taxon>
        <taxon>Pezizomycotina</taxon>
        <taxon>Leotiomycetes</taxon>
        <taxon>Helotiales</taxon>
        <taxon>Helotiaceae</taxon>
        <taxon>Glarea</taxon>
    </lineage>
</organism>
<sequence>MAAAHRLSRAQNQVPDNGPSKATAFHSFPRLPTEIRYQIWKMAIQPRILFLNIHVHVKPHPLAVPSFMEPTGYQPRGLLPKLFSVSYTYENLKDQQLVGDYVSDNTFPRARDDDKLPRAPAMLYVNRESRYLMQKNGYKLAFAGYYKSDSPHKKFLERWERLALGEARIWVNFSKDVIFVQDWPRLIESHALPSQELKLPEEFQKIQRLGCKVWWVSMSGMVSQNMQNWEAALGQAFSIRGLKEMFVWNVYRPGVLPSMVKVQQDTEFDRWKETKRSEGYDTDLRLRQFMAWVPEVAFIDTGE</sequence>
<gene>
    <name evidence="3" type="ORF">GLAREA_12585</name>
</gene>
<keyword evidence="4" id="KW-1185">Reference proteome</keyword>
<evidence type="ECO:0000313" key="4">
    <source>
        <dbReference type="Proteomes" id="UP000016922"/>
    </source>
</evidence>
<evidence type="ECO:0000313" key="3">
    <source>
        <dbReference type="EMBL" id="EPE31282.1"/>
    </source>
</evidence>
<dbReference type="AlphaFoldDB" id="S3CYD4"/>
<dbReference type="InterPro" id="IPR045518">
    <property type="entry name" value="2EXR"/>
</dbReference>
<dbReference type="Proteomes" id="UP000016922">
    <property type="component" value="Unassembled WGS sequence"/>
</dbReference>
<dbReference type="RefSeq" id="XP_008081557.1">
    <property type="nucleotide sequence ID" value="XM_008083366.1"/>
</dbReference>
<feature type="region of interest" description="Disordered" evidence="1">
    <location>
        <begin position="1"/>
        <end position="25"/>
    </location>
</feature>
<dbReference type="KEGG" id="glz:GLAREA_12585"/>
<proteinExistence type="predicted"/>
<dbReference type="EMBL" id="KE145362">
    <property type="protein sequence ID" value="EPE31282.1"/>
    <property type="molecule type" value="Genomic_DNA"/>
</dbReference>
<dbReference type="Pfam" id="PF20150">
    <property type="entry name" value="2EXR"/>
    <property type="match status" value="1"/>
</dbReference>
<dbReference type="PANTHER" id="PTHR35910">
    <property type="entry name" value="2EXR DOMAIN-CONTAINING PROTEIN"/>
    <property type="match status" value="1"/>
</dbReference>
<reference evidence="3 4" key="1">
    <citation type="journal article" date="2013" name="BMC Genomics">
        <title>Genomics-driven discovery of the pneumocandin biosynthetic gene cluster in the fungus Glarea lozoyensis.</title>
        <authorList>
            <person name="Chen L."/>
            <person name="Yue Q."/>
            <person name="Zhang X."/>
            <person name="Xiang M."/>
            <person name="Wang C."/>
            <person name="Li S."/>
            <person name="Che Y."/>
            <person name="Ortiz-Lopez F.J."/>
            <person name="Bills G.F."/>
            <person name="Liu X."/>
            <person name="An Z."/>
        </authorList>
    </citation>
    <scope>NUCLEOTIDE SEQUENCE [LARGE SCALE GENOMIC DNA]</scope>
    <source>
        <strain evidence="4">ATCC 20868 / MF5171</strain>
    </source>
</reference>
<dbReference type="OrthoDB" id="3513892at2759"/>
<dbReference type="GeneID" id="19471625"/>